<evidence type="ECO:0000256" key="5">
    <source>
        <dbReference type="ARBA" id="ARBA00022692"/>
    </source>
</evidence>
<dbReference type="InterPro" id="IPR055163">
    <property type="entry name" value="ALK/LTK-like_GRD"/>
</dbReference>
<keyword evidence="9" id="KW-0067">ATP-binding</keyword>
<evidence type="ECO:0000256" key="13">
    <source>
        <dbReference type="ARBA" id="ARBA00023157"/>
    </source>
</evidence>
<dbReference type="GO" id="GO:0004714">
    <property type="term" value="F:transmembrane receptor protein tyrosine kinase activity"/>
    <property type="evidence" value="ECO:0007669"/>
    <property type="project" value="UniProtKB-EC"/>
</dbReference>
<evidence type="ECO:0000256" key="10">
    <source>
        <dbReference type="ARBA" id="ARBA00022989"/>
    </source>
</evidence>
<proteinExistence type="predicted"/>
<accession>A0A382C8A9</accession>
<keyword evidence="6" id="KW-0732">Signal</keyword>
<keyword evidence="3" id="KW-1003">Cell membrane</keyword>
<keyword evidence="5" id="KW-0812">Transmembrane</keyword>
<keyword evidence="12" id="KW-0829">Tyrosine-protein kinase</keyword>
<dbReference type="GO" id="GO:0005886">
    <property type="term" value="C:plasma membrane"/>
    <property type="evidence" value="ECO:0007669"/>
    <property type="project" value="UniProtKB-SubCell"/>
</dbReference>
<feature type="non-terminal residue" evidence="18">
    <location>
        <position position="1"/>
    </location>
</feature>
<evidence type="ECO:0000256" key="15">
    <source>
        <dbReference type="ARBA" id="ARBA00023180"/>
    </source>
</evidence>
<evidence type="ECO:0000256" key="6">
    <source>
        <dbReference type="ARBA" id="ARBA00022729"/>
    </source>
</evidence>
<evidence type="ECO:0000256" key="7">
    <source>
        <dbReference type="ARBA" id="ARBA00022741"/>
    </source>
</evidence>
<feature type="region of interest" description="Disordered" evidence="16">
    <location>
        <begin position="174"/>
        <end position="277"/>
    </location>
</feature>
<evidence type="ECO:0000259" key="17">
    <source>
        <dbReference type="Pfam" id="PF12810"/>
    </source>
</evidence>
<dbReference type="EMBL" id="UINC01033276">
    <property type="protein sequence ID" value="SVB22300.1"/>
    <property type="molecule type" value="Genomic_DNA"/>
</dbReference>
<feature type="compositionally biased region" description="Gly residues" evidence="16">
    <location>
        <begin position="215"/>
        <end position="224"/>
    </location>
</feature>
<feature type="domain" description="ALK/LTK-like glycine-rich" evidence="17">
    <location>
        <begin position="111"/>
        <end position="340"/>
    </location>
</feature>
<evidence type="ECO:0000256" key="2">
    <source>
        <dbReference type="ARBA" id="ARBA00011902"/>
    </source>
</evidence>
<keyword evidence="11" id="KW-0472">Membrane</keyword>
<evidence type="ECO:0000256" key="8">
    <source>
        <dbReference type="ARBA" id="ARBA00022777"/>
    </source>
</evidence>
<keyword evidence="10" id="KW-1133">Transmembrane helix</keyword>
<evidence type="ECO:0000256" key="9">
    <source>
        <dbReference type="ARBA" id="ARBA00022840"/>
    </source>
</evidence>
<sequence>NYEIGLLCHPLERPQPIRPTGRCRDLLLPSADRCLQQGSEDAAGEVDQILNWHVKKSITGIILCISWVLNAQVALPTFQGTHFAKSSGSQTFSYTGSQQTFTVPAGVSTITIKVWGAQGGNSGYYSSSGNCATGGKGGYSTGTLSVSSGNTVYIYVGGQGEGYSSCSTQMQNTGAKDGGWNGGGGNSVTGPGGTGGGGASDVRYGGTGTSNRKIVGGGGGGGGNAENSTRLSNGGAGGGTSGQTMATNTQFYSRSPGNGATQSSGNSNGVGSTANQNLSGGGGGGYYGGGKGDNSTGGGGGSGYIGGVSDAETIAGNASMPDPDGGTMTGREGNGIIVISW</sequence>
<organism evidence="18">
    <name type="scientific">marine metagenome</name>
    <dbReference type="NCBI Taxonomy" id="408172"/>
    <lineage>
        <taxon>unclassified sequences</taxon>
        <taxon>metagenomes</taxon>
        <taxon>ecological metagenomes</taxon>
    </lineage>
</organism>
<gene>
    <name evidence="18" type="ORF">METZ01_LOCUS175154</name>
</gene>
<evidence type="ECO:0000256" key="14">
    <source>
        <dbReference type="ARBA" id="ARBA00023170"/>
    </source>
</evidence>
<keyword evidence="14" id="KW-0675">Receptor</keyword>
<dbReference type="GO" id="GO:0005524">
    <property type="term" value="F:ATP binding"/>
    <property type="evidence" value="ECO:0007669"/>
    <property type="project" value="UniProtKB-KW"/>
</dbReference>
<evidence type="ECO:0000256" key="1">
    <source>
        <dbReference type="ARBA" id="ARBA00004251"/>
    </source>
</evidence>
<evidence type="ECO:0000256" key="16">
    <source>
        <dbReference type="SAM" id="MobiDB-lite"/>
    </source>
</evidence>
<protein>
    <recommendedName>
        <fullName evidence="2">receptor protein-tyrosine kinase</fullName>
        <ecNumber evidence="2">2.7.10.1</ecNumber>
    </recommendedName>
</protein>
<feature type="compositionally biased region" description="Polar residues" evidence="16">
    <location>
        <begin position="243"/>
        <end position="277"/>
    </location>
</feature>
<keyword evidence="7" id="KW-0547">Nucleotide-binding</keyword>
<evidence type="ECO:0000313" key="18">
    <source>
        <dbReference type="EMBL" id="SVB22300.1"/>
    </source>
</evidence>
<dbReference type="Pfam" id="PF12810">
    <property type="entry name" value="ALK_LTK_GRD"/>
    <property type="match status" value="1"/>
</dbReference>
<comment type="subcellular location">
    <subcellularLocation>
        <location evidence="1">Cell membrane</location>
        <topology evidence="1">Single-pass type I membrane protein</topology>
    </subcellularLocation>
</comment>
<name>A0A382C8A9_9ZZZZ</name>
<keyword evidence="8" id="KW-0418">Kinase</keyword>
<evidence type="ECO:0000256" key="12">
    <source>
        <dbReference type="ARBA" id="ARBA00023137"/>
    </source>
</evidence>
<keyword evidence="13" id="KW-1015">Disulfide bond</keyword>
<keyword evidence="4" id="KW-0808">Transferase</keyword>
<reference evidence="18" key="1">
    <citation type="submission" date="2018-05" db="EMBL/GenBank/DDBJ databases">
        <authorList>
            <person name="Lanie J.A."/>
            <person name="Ng W.-L."/>
            <person name="Kazmierczak K.M."/>
            <person name="Andrzejewski T.M."/>
            <person name="Davidsen T.M."/>
            <person name="Wayne K.J."/>
            <person name="Tettelin H."/>
            <person name="Glass J.I."/>
            <person name="Rusch D."/>
            <person name="Podicherti R."/>
            <person name="Tsui H.-C.T."/>
            <person name="Winkler M.E."/>
        </authorList>
    </citation>
    <scope>NUCLEOTIDE SEQUENCE</scope>
</reference>
<dbReference type="AlphaFoldDB" id="A0A382C8A9"/>
<keyword evidence="15" id="KW-0325">Glycoprotein</keyword>
<dbReference type="EC" id="2.7.10.1" evidence="2"/>
<evidence type="ECO:0000256" key="3">
    <source>
        <dbReference type="ARBA" id="ARBA00022475"/>
    </source>
</evidence>
<feature type="region of interest" description="Disordered" evidence="16">
    <location>
        <begin position="314"/>
        <end position="334"/>
    </location>
</feature>
<feature type="compositionally biased region" description="Gly residues" evidence="16">
    <location>
        <begin position="176"/>
        <end position="199"/>
    </location>
</feature>
<evidence type="ECO:0000256" key="4">
    <source>
        <dbReference type="ARBA" id="ARBA00022679"/>
    </source>
</evidence>
<evidence type="ECO:0000256" key="11">
    <source>
        <dbReference type="ARBA" id="ARBA00023136"/>
    </source>
</evidence>